<proteinExistence type="predicted"/>
<dbReference type="InterPro" id="IPR036691">
    <property type="entry name" value="Endo/exonu/phosph_ase_sf"/>
</dbReference>
<name>A0A147BU27_IXORI</name>
<dbReference type="SUPFAM" id="SSF56219">
    <property type="entry name" value="DNase I-like"/>
    <property type="match status" value="1"/>
</dbReference>
<dbReference type="PANTHER" id="PTHR33395">
    <property type="entry name" value="TRANSCRIPTASE, PUTATIVE-RELATED-RELATED"/>
    <property type="match status" value="1"/>
</dbReference>
<dbReference type="SUPFAM" id="SSF56672">
    <property type="entry name" value="DNA/RNA polymerases"/>
    <property type="match status" value="1"/>
</dbReference>
<dbReference type="InterPro" id="IPR043502">
    <property type="entry name" value="DNA/RNA_pol_sf"/>
</dbReference>
<dbReference type="EMBL" id="GEGO01001118">
    <property type="protein sequence ID" value="JAR94286.1"/>
    <property type="molecule type" value="Transcribed_RNA"/>
</dbReference>
<dbReference type="PROSITE" id="PS50878">
    <property type="entry name" value="RT_POL"/>
    <property type="match status" value="1"/>
</dbReference>
<protein>
    <submittedName>
        <fullName evidence="2">Putative rna-directed dna polymerase from mobile element jockey-like protein</fullName>
    </submittedName>
</protein>
<dbReference type="PANTHER" id="PTHR33395:SF22">
    <property type="entry name" value="REVERSE TRANSCRIPTASE DOMAIN-CONTAINING PROTEIN"/>
    <property type="match status" value="1"/>
</dbReference>
<dbReference type="AlphaFoldDB" id="A0A147BU27"/>
<evidence type="ECO:0000259" key="1">
    <source>
        <dbReference type="PROSITE" id="PS50878"/>
    </source>
</evidence>
<sequence length="932" mass="106047">RTNLSFSVIFTNIRSFLPKRELLSGVVLSSECNVLVLTETWLTSDVTDSEVLAYLPNFRLFRNDRKGTRGGGVLIAVNHQIPCTTINTSSDLEILWLICHAAPETVLLGVCYRPPHNSPDFPGQLNDILCHLNAKHTNAHILFFGDFNYPHVDWAILAPTTTSNAETREFIDVCLNFNLSQILTEPTRVTQETASLLDLILTNRPDSMSSITYLREISDHKVIHADFMFSPTLPPTQNKTIRLYNKGNYEAINNHLTNFFTDFEAAYQSRSIHENWVLLKNKFNELINTFIPKISFRVSRQKPWFTKTLKRLENKKKRLFRSAKSKPNPCAWERYYEAEATYLNAIIEAKRSFFLIDLPNILINNPRKFWQVINPQQTPGLTLADESGNVLSDSECANMFNIAFSSVFTQEPDAPLPPVLVTIESEMHPISFSTAGISSIIDNIKLSSSAGVDEITSKFLKNCNHVCSSFFSLMFSQSLFTGGIPDDWKAGKVVPVFKSGNKDSPLNYRPISLTSVPCKIMEHVIYTHVMNFLDSNQFFHSSQHGFRRNFSCETQLALFLHDLHTHLDSNCQTDAIFLDFAKAFDKVPHRRLLLKLSRLGLDPDVLKWIQEFLTNRSQSVLVNNQSSNFLPVSSGVPQGSVLGPLLFLIYINDLPLHVTCQIRMFADDCVIYQPVTNISDQINLQENLNRIQEWCDHWLMSLNPNKCKLMSFHRRTNPFLFPYSIANTPVELVQSYKYLGVTLSSDLSWRAHVTNIISSANKSLGFLKRHLRTAPQSIKLLAYKSLVRSKLEYASPIWSPHQAYLSYALEQVQNRATRFIHSSYSYKVSISSLKAESDLLDLSSRRQTASLCLFHKFFYSPLHHAPYIVPHARISLRTGHPLQVTRHRTRTATFFNSFFPRTATDWNGLPGDVATITCPLRFAEAVSTINPA</sequence>
<organism evidence="2">
    <name type="scientific">Ixodes ricinus</name>
    <name type="common">Common tick</name>
    <name type="synonym">Acarus ricinus</name>
    <dbReference type="NCBI Taxonomy" id="34613"/>
    <lineage>
        <taxon>Eukaryota</taxon>
        <taxon>Metazoa</taxon>
        <taxon>Ecdysozoa</taxon>
        <taxon>Arthropoda</taxon>
        <taxon>Chelicerata</taxon>
        <taxon>Arachnida</taxon>
        <taxon>Acari</taxon>
        <taxon>Parasitiformes</taxon>
        <taxon>Ixodida</taxon>
        <taxon>Ixodoidea</taxon>
        <taxon>Ixodidae</taxon>
        <taxon>Ixodinae</taxon>
        <taxon>Ixodes</taxon>
    </lineage>
</organism>
<dbReference type="Pfam" id="PF00078">
    <property type="entry name" value="RVT_1"/>
    <property type="match status" value="1"/>
</dbReference>
<evidence type="ECO:0000313" key="2">
    <source>
        <dbReference type="EMBL" id="JAR94286.1"/>
    </source>
</evidence>
<keyword evidence="2" id="KW-0808">Transferase</keyword>
<keyword evidence="2" id="KW-0548">Nucleotidyltransferase</keyword>
<keyword evidence="2" id="KW-0695">RNA-directed DNA polymerase</keyword>
<reference evidence="2" key="1">
    <citation type="journal article" date="2018" name="PLoS Negl. Trop. Dis.">
        <title>Sialome diversity of ticks revealed by RNAseq of single tick salivary glands.</title>
        <authorList>
            <person name="Perner J."/>
            <person name="Kropackova S."/>
            <person name="Kopacek P."/>
            <person name="Ribeiro J.M."/>
        </authorList>
    </citation>
    <scope>NUCLEOTIDE SEQUENCE</scope>
    <source>
        <strain evidence="2">Siblings of single egg batch collected in Ceske Budejovice</strain>
        <tissue evidence="2">Salivary glands</tissue>
    </source>
</reference>
<dbReference type="GO" id="GO:0003964">
    <property type="term" value="F:RNA-directed DNA polymerase activity"/>
    <property type="evidence" value="ECO:0007669"/>
    <property type="project" value="UniProtKB-KW"/>
</dbReference>
<dbReference type="InterPro" id="IPR000477">
    <property type="entry name" value="RT_dom"/>
</dbReference>
<accession>A0A147BU27</accession>
<dbReference type="Pfam" id="PF14529">
    <property type="entry name" value="Exo_endo_phos_2"/>
    <property type="match status" value="1"/>
</dbReference>
<dbReference type="Gene3D" id="3.60.10.10">
    <property type="entry name" value="Endonuclease/exonuclease/phosphatase"/>
    <property type="match status" value="1"/>
</dbReference>
<feature type="domain" description="Reverse transcriptase" evidence="1">
    <location>
        <begin position="477"/>
        <end position="743"/>
    </location>
</feature>
<dbReference type="CDD" id="cd01650">
    <property type="entry name" value="RT_nLTR_like"/>
    <property type="match status" value="1"/>
</dbReference>
<feature type="non-terminal residue" evidence="2">
    <location>
        <position position="1"/>
    </location>
</feature>
<dbReference type="InterPro" id="IPR005135">
    <property type="entry name" value="Endo/exonuclease/phosphatase"/>
</dbReference>